<dbReference type="EMBL" id="NGKU01000001">
    <property type="protein sequence ID" value="OTN76877.1"/>
    <property type="molecule type" value="Genomic_DNA"/>
</dbReference>
<proteinExistence type="predicted"/>
<dbReference type="Proteomes" id="UP000195043">
    <property type="component" value="Unassembled WGS sequence"/>
</dbReference>
<dbReference type="RefSeq" id="WP_086274939.1">
    <property type="nucleotide sequence ID" value="NZ_NGKU01000001.1"/>
</dbReference>
<feature type="transmembrane region" description="Helical" evidence="1">
    <location>
        <begin position="36"/>
        <end position="54"/>
    </location>
</feature>
<keyword evidence="3" id="KW-1185">Reference proteome</keyword>
<keyword evidence="1" id="KW-0812">Transmembrane</keyword>
<feature type="transmembrane region" description="Helical" evidence="1">
    <location>
        <begin position="66"/>
        <end position="87"/>
    </location>
</feature>
<evidence type="ECO:0000313" key="2">
    <source>
        <dbReference type="EMBL" id="OTN76877.1"/>
    </source>
</evidence>
<name>A0A242A754_9ENTE</name>
<dbReference type="AlphaFoldDB" id="A0A242A754"/>
<gene>
    <name evidence="2" type="ORF">A5886_001956</name>
</gene>
<dbReference type="STRING" id="1834191.A5886_001956"/>
<evidence type="ECO:0000256" key="1">
    <source>
        <dbReference type="SAM" id="Phobius"/>
    </source>
</evidence>
<comment type="caution">
    <text evidence="2">The sequence shown here is derived from an EMBL/GenBank/DDBJ whole genome shotgun (WGS) entry which is preliminary data.</text>
</comment>
<feature type="transmembrane region" description="Helical" evidence="1">
    <location>
        <begin position="7"/>
        <end position="24"/>
    </location>
</feature>
<accession>A0A242A754</accession>
<keyword evidence="1" id="KW-0472">Membrane</keyword>
<sequence length="119" mass="13318">MKKLISYASISLGLFLFQLVYHHFSHGVSAASLQYAWIVVACAGLIWWLISRWFRFKSLRLASNLYHSGLACIITWCVLNGILEIAGSDSPYLWLYLLCGGGFINSSLITLGLKGTRMI</sequence>
<keyword evidence="1" id="KW-1133">Transmembrane helix</keyword>
<protein>
    <submittedName>
        <fullName evidence="2">Uncharacterized protein</fullName>
    </submittedName>
</protein>
<dbReference type="OrthoDB" id="2146485at2"/>
<evidence type="ECO:0000313" key="3">
    <source>
        <dbReference type="Proteomes" id="UP000195043"/>
    </source>
</evidence>
<feature type="transmembrane region" description="Helical" evidence="1">
    <location>
        <begin position="93"/>
        <end position="113"/>
    </location>
</feature>
<reference evidence="2 3" key="1">
    <citation type="submission" date="2017-05" db="EMBL/GenBank/DDBJ databases">
        <title>The Genome Sequence of Enterococcus sp. 8G7_MSG3316.</title>
        <authorList>
            <consortium name="The Broad Institute Genomics Platform"/>
            <consortium name="The Broad Institute Genomic Center for Infectious Diseases"/>
            <person name="Earl A."/>
            <person name="Manson A."/>
            <person name="Schwartman J."/>
            <person name="Gilmore M."/>
            <person name="Abouelleil A."/>
            <person name="Cao P."/>
            <person name="Chapman S."/>
            <person name="Cusick C."/>
            <person name="Shea T."/>
            <person name="Young S."/>
            <person name="Neafsey D."/>
            <person name="Nusbaum C."/>
            <person name="Birren B."/>
        </authorList>
    </citation>
    <scope>NUCLEOTIDE SEQUENCE [LARGE SCALE GENOMIC DNA]</scope>
    <source>
        <strain evidence="2 3">8G7_MSG3316</strain>
    </source>
</reference>
<organism evidence="2 3">
    <name type="scientific">Candidatus Enterococcus testudinis</name>
    <dbReference type="NCBI Taxonomy" id="1834191"/>
    <lineage>
        <taxon>Bacteria</taxon>
        <taxon>Bacillati</taxon>
        <taxon>Bacillota</taxon>
        <taxon>Bacilli</taxon>
        <taxon>Lactobacillales</taxon>
        <taxon>Enterococcaceae</taxon>
        <taxon>Enterococcus</taxon>
    </lineage>
</organism>